<dbReference type="InterPro" id="IPR011333">
    <property type="entry name" value="SKP1/BTB/POZ_sf"/>
</dbReference>
<dbReference type="PANTHER" id="PTHR24198">
    <property type="entry name" value="ANKYRIN REPEAT AND PROTEIN KINASE DOMAIN-CONTAINING PROTEIN"/>
    <property type="match status" value="1"/>
</dbReference>
<dbReference type="EMBL" id="BDSP01000055">
    <property type="protein sequence ID" value="GAX12786.1"/>
    <property type="molecule type" value="Genomic_DNA"/>
</dbReference>
<dbReference type="PANTHER" id="PTHR24198:SF165">
    <property type="entry name" value="ANKYRIN REPEAT-CONTAINING PROTEIN-RELATED"/>
    <property type="match status" value="1"/>
</dbReference>
<dbReference type="Pfam" id="PF12796">
    <property type="entry name" value="Ank_2"/>
    <property type="match status" value="1"/>
</dbReference>
<dbReference type="OrthoDB" id="46010at2759"/>
<feature type="compositionally biased region" description="Basic residues" evidence="4">
    <location>
        <begin position="60"/>
        <end position="72"/>
    </location>
</feature>
<name>A0A1Z5JFT8_FISSO</name>
<keyword evidence="1" id="KW-0677">Repeat</keyword>
<dbReference type="SUPFAM" id="SSF48403">
    <property type="entry name" value="Ankyrin repeat"/>
    <property type="match status" value="1"/>
</dbReference>
<feature type="region of interest" description="Disordered" evidence="4">
    <location>
        <begin position="1"/>
        <end position="86"/>
    </location>
</feature>
<accession>A0A1Z5JFT8</accession>
<evidence type="ECO:0000256" key="2">
    <source>
        <dbReference type="ARBA" id="ARBA00023043"/>
    </source>
</evidence>
<dbReference type="Gene3D" id="3.30.710.10">
    <property type="entry name" value="Potassium Channel Kv1.1, Chain A"/>
    <property type="match status" value="1"/>
</dbReference>
<keyword evidence="2 3" id="KW-0040">ANK repeat</keyword>
<evidence type="ECO:0000256" key="3">
    <source>
        <dbReference type="PROSITE-ProRule" id="PRU00023"/>
    </source>
</evidence>
<dbReference type="InParanoid" id="A0A1Z5JFT8"/>
<comment type="caution">
    <text evidence="5">The sequence shown here is derived from an EMBL/GenBank/DDBJ whole genome shotgun (WGS) entry which is preliminary data.</text>
</comment>
<feature type="region of interest" description="Disordered" evidence="4">
    <location>
        <begin position="155"/>
        <end position="182"/>
    </location>
</feature>
<gene>
    <name evidence="5" type="ORF">FisN_15Hh265</name>
</gene>
<dbReference type="InterPro" id="IPR002110">
    <property type="entry name" value="Ankyrin_rpt"/>
</dbReference>
<protein>
    <submittedName>
        <fullName evidence="5">Uncharacterized protein</fullName>
    </submittedName>
</protein>
<proteinExistence type="predicted"/>
<reference evidence="5 6" key="1">
    <citation type="journal article" date="2015" name="Plant Cell">
        <title>Oil accumulation by the oleaginous diatom Fistulifera solaris as revealed by the genome and transcriptome.</title>
        <authorList>
            <person name="Tanaka T."/>
            <person name="Maeda Y."/>
            <person name="Veluchamy A."/>
            <person name="Tanaka M."/>
            <person name="Abida H."/>
            <person name="Marechal E."/>
            <person name="Bowler C."/>
            <person name="Muto M."/>
            <person name="Sunaga Y."/>
            <person name="Tanaka M."/>
            <person name="Yoshino T."/>
            <person name="Taniguchi T."/>
            <person name="Fukuda Y."/>
            <person name="Nemoto M."/>
            <person name="Matsumoto M."/>
            <person name="Wong P.S."/>
            <person name="Aburatani S."/>
            <person name="Fujibuchi W."/>
        </authorList>
    </citation>
    <scope>NUCLEOTIDE SEQUENCE [LARGE SCALE GENOMIC DNA]</scope>
    <source>
        <strain evidence="5 6">JPCC DA0580</strain>
    </source>
</reference>
<dbReference type="Gene3D" id="1.25.40.20">
    <property type="entry name" value="Ankyrin repeat-containing domain"/>
    <property type="match status" value="1"/>
</dbReference>
<feature type="compositionally biased region" description="Polar residues" evidence="4">
    <location>
        <begin position="38"/>
        <end position="58"/>
    </location>
</feature>
<feature type="repeat" description="ANK" evidence="3">
    <location>
        <begin position="451"/>
        <end position="478"/>
    </location>
</feature>
<dbReference type="SMART" id="SM00248">
    <property type="entry name" value="ANK"/>
    <property type="match status" value="7"/>
</dbReference>
<keyword evidence="6" id="KW-1185">Reference proteome</keyword>
<sequence>MITQLRADAPSFVPQSASPNTTTNTTPVRSRRSKKNDQQLQTQSTKARRQTGQPNGNPIKQRRRRHRSKQTRVKTPSCLDSANYTENESKDEPIFHDSAFPALLSSLAPQQGLSVWDDKPALVFLNALEPPSSEEAFIDDNDDDSLSLSRLTLLRKTKQSQEPNVDPEKEADCNSTEEEPLAFAPTRLHTKKLDIEKLRNRWWQVVKNKPPPETTEKDPEKSELPNVILPEPPDVPVYTSLNIIYTDEEPLDLPYMKMDDPIAEAVRQNDEDALRILIKTSYVPADQESIFHQNQSPLQLAVNLERPNIVRILVSAARKGTTFLQDNPRFPPALFVAVERDYEEILQIILHSSFGTGSYFVNTRDSEGNSVLHACCKRSVSSSVLRLLVAVPNAAGLVKLLSSVNHAGQNALHVVCEQNKAEFLDILLSSTSSLCGSFALLSKVLSMQDSNGQTPLLAAVASGSSDCVMSLLMWRGNNHQNLIPKKMDVVNSPPCSLAWAVKAHNLDMVLLLLEFSDSGGSGYDLTGALQVAILMRQQHRSSATGRTLLTILRVLVEAGANPCNFIEQPLPSWVNEHIGWPSSTSGLGRCALVLASEWKDADAIDVLLKSYDSFLSRLNSKRRTDPVLAKQPESFFAGIESKERLERNVALRASLITALVVHASESQEEVSYATSSVLALYNSGAKLGVVGLRLLQACLKEKSLKFLDDSSLVDSVPMDLRYRATYCHPFPRESVRKSGSEEMSFWSRVMVQQSWYSDWQRDSTCAWIQAEASNNIACNLPAADFVLISQDDHRFAAHSRIICEKSEKLAAAVRFSQMSLSENEKLHPVEITVSLGSEFLSLLLYHMYHGSLPRIHHETLLELLLIGEEFLCLTLLQECELRLLLDSFQECFCPSCCLLRQSQNDCMVCTVGGNGSLLALRSELALDALVLAQHIVSHHYILDVEMIVGDAVQRKPLPCMEALRWVAACVILEDFPAILRSEAFVSSHGSQQALLDMCLDELSSLSHWSGPTIRPRVMKQ</sequence>
<dbReference type="PROSITE" id="PS50088">
    <property type="entry name" value="ANK_REPEAT"/>
    <property type="match status" value="1"/>
</dbReference>
<dbReference type="AlphaFoldDB" id="A0A1Z5JFT8"/>
<evidence type="ECO:0000256" key="4">
    <source>
        <dbReference type="SAM" id="MobiDB-lite"/>
    </source>
</evidence>
<evidence type="ECO:0000256" key="1">
    <source>
        <dbReference type="ARBA" id="ARBA00022737"/>
    </source>
</evidence>
<dbReference type="PROSITE" id="PS50297">
    <property type="entry name" value="ANK_REP_REGION"/>
    <property type="match status" value="1"/>
</dbReference>
<dbReference type="Proteomes" id="UP000198406">
    <property type="component" value="Unassembled WGS sequence"/>
</dbReference>
<organism evidence="5 6">
    <name type="scientific">Fistulifera solaris</name>
    <name type="common">Oleaginous diatom</name>
    <dbReference type="NCBI Taxonomy" id="1519565"/>
    <lineage>
        <taxon>Eukaryota</taxon>
        <taxon>Sar</taxon>
        <taxon>Stramenopiles</taxon>
        <taxon>Ochrophyta</taxon>
        <taxon>Bacillariophyta</taxon>
        <taxon>Bacillariophyceae</taxon>
        <taxon>Bacillariophycidae</taxon>
        <taxon>Naviculales</taxon>
        <taxon>Naviculaceae</taxon>
        <taxon>Fistulifera</taxon>
    </lineage>
</organism>
<evidence type="ECO:0000313" key="5">
    <source>
        <dbReference type="EMBL" id="GAX12786.1"/>
    </source>
</evidence>
<dbReference type="InterPro" id="IPR036770">
    <property type="entry name" value="Ankyrin_rpt-contain_sf"/>
</dbReference>
<feature type="region of interest" description="Disordered" evidence="4">
    <location>
        <begin position="208"/>
        <end position="231"/>
    </location>
</feature>
<evidence type="ECO:0000313" key="6">
    <source>
        <dbReference type="Proteomes" id="UP000198406"/>
    </source>
</evidence>
<feature type="compositionally biased region" description="Basic and acidic residues" evidence="4">
    <location>
        <begin position="214"/>
        <end position="223"/>
    </location>
</feature>